<keyword evidence="4" id="KW-0472">Membrane</keyword>
<reference evidence="6 7" key="1">
    <citation type="journal article" date="2014" name="Genome Announc.">
        <title>Draft Genome Sequence of Propane- and Butane-Oxidizing Actinobacterium Rhodococcus ruber IEGM 231.</title>
        <authorList>
            <person name="Ivshina I.B."/>
            <person name="Kuyukina M.S."/>
            <person name="Krivoruchko A.V."/>
            <person name="Barbe V."/>
            <person name="Fischer C."/>
        </authorList>
    </citation>
    <scope>NUCLEOTIDE SEQUENCE [LARGE SCALE GENOMIC DNA]</scope>
</reference>
<dbReference type="AlphaFoldDB" id="A0A098BUE1"/>
<evidence type="ECO:0000256" key="1">
    <source>
        <dbReference type="ARBA" id="ARBA00004141"/>
    </source>
</evidence>
<evidence type="ECO:0000313" key="6">
    <source>
        <dbReference type="EMBL" id="CDZ91331.1"/>
    </source>
</evidence>
<gene>
    <name evidence="6" type="ORF">RHRU231_820101</name>
</gene>
<dbReference type="PANTHER" id="PTHR37422">
    <property type="entry name" value="TEICHURONIC ACID BIOSYNTHESIS PROTEIN TUAE"/>
    <property type="match status" value="1"/>
</dbReference>
<evidence type="ECO:0000256" key="4">
    <source>
        <dbReference type="ARBA" id="ARBA00023136"/>
    </source>
</evidence>
<dbReference type="PANTHER" id="PTHR37422:SF23">
    <property type="entry name" value="TEICHURONIC ACID BIOSYNTHESIS PROTEIN TUAE"/>
    <property type="match status" value="1"/>
</dbReference>
<evidence type="ECO:0000256" key="2">
    <source>
        <dbReference type="ARBA" id="ARBA00022692"/>
    </source>
</evidence>
<organism evidence="6 7">
    <name type="scientific">Rhodococcus ruber</name>
    <dbReference type="NCBI Taxonomy" id="1830"/>
    <lineage>
        <taxon>Bacteria</taxon>
        <taxon>Bacillati</taxon>
        <taxon>Actinomycetota</taxon>
        <taxon>Actinomycetes</taxon>
        <taxon>Mycobacteriales</taxon>
        <taxon>Nocardiaceae</taxon>
        <taxon>Rhodococcus</taxon>
    </lineage>
</organism>
<dbReference type="GO" id="GO:0016020">
    <property type="term" value="C:membrane"/>
    <property type="evidence" value="ECO:0007669"/>
    <property type="project" value="UniProtKB-SubCell"/>
</dbReference>
<dbReference type="EMBL" id="CCSD01000097">
    <property type="protein sequence ID" value="CDZ91331.1"/>
    <property type="molecule type" value="Genomic_DNA"/>
</dbReference>
<dbReference type="RefSeq" id="WP_040274490.1">
    <property type="nucleotide sequence ID" value="NZ_CP023714.1"/>
</dbReference>
<dbReference type="InterPro" id="IPR007016">
    <property type="entry name" value="O-antigen_ligase-rel_domated"/>
</dbReference>
<dbReference type="Pfam" id="PF04932">
    <property type="entry name" value="Wzy_C"/>
    <property type="match status" value="1"/>
</dbReference>
<evidence type="ECO:0000259" key="5">
    <source>
        <dbReference type="Pfam" id="PF04932"/>
    </source>
</evidence>
<accession>A0A098BUE1</accession>
<dbReference type="OrthoDB" id="3565420at2"/>
<sequence length="498" mass="52952">MTTAAHPATRGPASTERLLPRSFTAVHLVLIAAATATVLAIAAVATGFPAKFPVLLLLAAIAGAMVAAGLRSPVVALFLLLLTTFLRVALPPILPVDPFVLAYAGVIAALGIWMYTTSAADARVGAVEAAMALYVVWNIGSMLATHRYLATVPVTGASLSVVRFVLTGVLIPFTAYLVGRYVFVRVSAIRALLWIIAVLAAYSAAVSIMQFLGPKALVWPRYIVTAPIWEGRAVGIFNQPVVNGMVLILGFAVALVLSSERTEPRFRRLCAAVIAVACAYGVYFTHTRAVWLGLALVIVAGMLWARGFRTGFVLAATTAVIAIATNWQRFTGTDRSAGGVGSPAEVQDRLNTAGTALWAIGQKPLTGWGIGRFTAVNTYHHKQWSPEVPWIRGFAISSHFNELGIAAELGLIGLGLWIAVVVLLAVRLFRAYRILPEYGLDGRRTALLGLLGLMVMAITGLTVDLRFFDFPNAAVMVLVGVAIGCADRYTAEAGSVKR</sequence>
<proteinExistence type="predicted"/>
<feature type="domain" description="O-antigen ligase-related" evidence="5">
    <location>
        <begin position="274"/>
        <end position="418"/>
    </location>
</feature>
<keyword evidence="3" id="KW-1133">Transmembrane helix</keyword>
<keyword evidence="2" id="KW-0812">Transmembrane</keyword>
<protein>
    <recommendedName>
        <fullName evidence="5">O-antigen ligase-related domain-containing protein</fullName>
    </recommendedName>
</protein>
<evidence type="ECO:0000256" key="3">
    <source>
        <dbReference type="ARBA" id="ARBA00022989"/>
    </source>
</evidence>
<evidence type="ECO:0000313" key="7">
    <source>
        <dbReference type="Proteomes" id="UP000042997"/>
    </source>
</evidence>
<name>A0A098BUE1_9NOCA</name>
<dbReference type="InterPro" id="IPR051533">
    <property type="entry name" value="WaaL-like"/>
</dbReference>
<comment type="subcellular location">
    <subcellularLocation>
        <location evidence="1">Membrane</location>
        <topology evidence="1">Multi-pass membrane protein</topology>
    </subcellularLocation>
</comment>
<dbReference type="Proteomes" id="UP000042997">
    <property type="component" value="Unassembled WGS sequence"/>
</dbReference>
<dbReference type="GeneID" id="66834715"/>